<dbReference type="GO" id="GO:0003700">
    <property type="term" value="F:DNA-binding transcription factor activity"/>
    <property type="evidence" value="ECO:0007669"/>
    <property type="project" value="InterPro"/>
</dbReference>
<reference evidence="6" key="1">
    <citation type="submission" date="2016-10" db="EMBL/GenBank/DDBJ databases">
        <authorList>
            <person name="Varghese N."/>
            <person name="Submissions S."/>
        </authorList>
    </citation>
    <scope>NUCLEOTIDE SEQUENCE [LARGE SCALE GENOMIC DNA]</scope>
    <source>
        <strain evidence="6">CGMCC 1.7061</strain>
    </source>
</reference>
<evidence type="ECO:0000256" key="1">
    <source>
        <dbReference type="ARBA" id="ARBA00023015"/>
    </source>
</evidence>
<dbReference type="Pfam" id="PF07729">
    <property type="entry name" value="FCD"/>
    <property type="match status" value="1"/>
</dbReference>
<dbReference type="SUPFAM" id="SSF48008">
    <property type="entry name" value="GntR ligand-binding domain-like"/>
    <property type="match status" value="1"/>
</dbReference>
<dbReference type="PROSITE" id="PS50949">
    <property type="entry name" value="HTH_GNTR"/>
    <property type="match status" value="1"/>
</dbReference>
<protein>
    <submittedName>
        <fullName evidence="5">DNA-binding transcriptional regulator, GntR family</fullName>
    </submittedName>
</protein>
<dbReference type="InterPro" id="IPR036390">
    <property type="entry name" value="WH_DNA-bd_sf"/>
</dbReference>
<dbReference type="Proteomes" id="UP000198519">
    <property type="component" value="Unassembled WGS sequence"/>
</dbReference>
<sequence>MDFSQPQKPDVAQIAERITDAVMEHRLPPGIKLVEEKLATAFGVSRAKIRQALSLLAKEGLVTLHANRGAFVTRPTAAEARDLFATRRLIEPEIVRNVIERASDEDLKRLQAHLTEEADARQQGNRRRIIRLSGQFHMLLAQASGNKFIEKMMSELCPLTCLIIALYDEPQTPACPEDEHSQIIEAITRKDTDRAIQLMLNHLEHIEKELHLDRPAARDIQWETLYG</sequence>
<dbReference type="InterPro" id="IPR011711">
    <property type="entry name" value="GntR_C"/>
</dbReference>
<evidence type="ECO:0000313" key="5">
    <source>
        <dbReference type="EMBL" id="SFM18621.1"/>
    </source>
</evidence>
<keyword evidence="2 5" id="KW-0238">DNA-binding</keyword>
<proteinExistence type="predicted"/>
<dbReference type="STRING" id="488535.SAMN04487963_1598"/>
<evidence type="ECO:0000313" key="6">
    <source>
        <dbReference type="Proteomes" id="UP000198519"/>
    </source>
</evidence>
<dbReference type="PANTHER" id="PTHR43537">
    <property type="entry name" value="TRANSCRIPTIONAL REGULATOR, GNTR FAMILY"/>
    <property type="match status" value="1"/>
</dbReference>
<dbReference type="EMBL" id="FOUE01000002">
    <property type="protein sequence ID" value="SFM18621.1"/>
    <property type="molecule type" value="Genomic_DNA"/>
</dbReference>
<dbReference type="CDD" id="cd07377">
    <property type="entry name" value="WHTH_GntR"/>
    <property type="match status" value="1"/>
</dbReference>
<dbReference type="RefSeq" id="WP_092021383.1">
    <property type="nucleotide sequence ID" value="NZ_FOUE01000002.1"/>
</dbReference>
<dbReference type="InterPro" id="IPR036388">
    <property type="entry name" value="WH-like_DNA-bd_sf"/>
</dbReference>
<dbReference type="InterPro" id="IPR000524">
    <property type="entry name" value="Tscrpt_reg_HTH_GntR"/>
</dbReference>
<organism evidence="5 6">
    <name type="scientific">Marinobacter zhejiangensis</name>
    <dbReference type="NCBI Taxonomy" id="488535"/>
    <lineage>
        <taxon>Bacteria</taxon>
        <taxon>Pseudomonadati</taxon>
        <taxon>Pseudomonadota</taxon>
        <taxon>Gammaproteobacteria</taxon>
        <taxon>Pseudomonadales</taxon>
        <taxon>Marinobacteraceae</taxon>
        <taxon>Marinobacter</taxon>
    </lineage>
</organism>
<accession>A0A1I4NSZ8</accession>
<gene>
    <name evidence="5" type="ORF">SAMN04487963_1598</name>
</gene>
<dbReference type="SMART" id="SM00895">
    <property type="entry name" value="FCD"/>
    <property type="match status" value="1"/>
</dbReference>
<dbReference type="GO" id="GO:0003677">
    <property type="term" value="F:DNA binding"/>
    <property type="evidence" value="ECO:0007669"/>
    <property type="project" value="UniProtKB-KW"/>
</dbReference>
<evidence type="ECO:0000256" key="3">
    <source>
        <dbReference type="ARBA" id="ARBA00023163"/>
    </source>
</evidence>
<dbReference type="PANTHER" id="PTHR43537:SF53">
    <property type="entry name" value="HTH-TYPE TRANSCRIPTIONAL REPRESSOR NANR"/>
    <property type="match status" value="1"/>
</dbReference>
<dbReference type="OrthoDB" id="5243844at2"/>
<dbReference type="AlphaFoldDB" id="A0A1I4NSZ8"/>
<evidence type="ECO:0000256" key="2">
    <source>
        <dbReference type="ARBA" id="ARBA00023125"/>
    </source>
</evidence>
<keyword evidence="3" id="KW-0804">Transcription</keyword>
<dbReference type="Pfam" id="PF00392">
    <property type="entry name" value="GntR"/>
    <property type="match status" value="1"/>
</dbReference>
<dbReference type="InterPro" id="IPR008920">
    <property type="entry name" value="TF_FadR/GntR_C"/>
</dbReference>
<evidence type="ECO:0000259" key="4">
    <source>
        <dbReference type="PROSITE" id="PS50949"/>
    </source>
</evidence>
<keyword evidence="6" id="KW-1185">Reference proteome</keyword>
<dbReference type="Gene3D" id="1.10.10.10">
    <property type="entry name" value="Winged helix-like DNA-binding domain superfamily/Winged helix DNA-binding domain"/>
    <property type="match status" value="1"/>
</dbReference>
<dbReference type="Gene3D" id="1.20.120.530">
    <property type="entry name" value="GntR ligand-binding domain-like"/>
    <property type="match status" value="1"/>
</dbReference>
<keyword evidence="1" id="KW-0805">Transcription regulation</keyword>
<name>A0A1I4NSZ8_9GAMM</name>
<dbReference type="SMART" id="SM00345">
    <property type="entry name" value="HTH_GNTR"/>
    <property type="match status" value="1"/>
</dbReference>
<dbReference type="PRINTS" id="PR00035">
    <property type="entry name" value="HTHGNTR"/>
</dbReference>
<dbReference type="SUPFAM" id="SSF46785">
    <property type="entry name" value="Winged helix' DNA-binding domain"/>
    <property type="match status" value="1"/>
</dbReference>
<feature type="domain" description="HTH gntR-type" evidence="4">
    <location>
        <begin position="8"/>
        <end position="75"/>
    </location>
</feature>